<evidence type="ECO:0000313" key="2">
    <source>
        <dbReference type="EMBL" id="AOY81433.1"/>
    </source>
</evidence>
<reference evidence="3" key="1">
    <citation type="submission" date="2016-10" db="EMBL/GenBank/DDBJ databases">
        <title>Comparative genomics uncovers the prolific and rare metabolic potential of the cyanobacterial genus Moorea.</title>
        <authorList>
            <person name="Leao T."/>
            <person name="Castelao G."/>
            <person name="Korobeynikov A."/>
            <person name="Monroe E.A."/>
            <person name="Podell S."/>
            <person name="Glukhov E."/>
            <person name="Allen E."/>
            <person name="Gerwick W.H."/>
            <person name="Gerwick L."/>
        </authorList>
    </citation>
    <scope>NUCLEOTIDE SEQUENCE [LARGE SCALE GENOMIC DNA]</scope>
    <source>
        <strain evidence="3">JHB</strain>
    </source>
</reference>
<name>A0A1D9G1D6_MOOP1</name>
<dbReference type="InterPro" id="IPR001173">
    <property type="entry name" value="Glyco_trans_2-like"/>
</dbReference>
<sequence>MSHKPLVSGIMIFLNAEKFIEEAIQSVFAQTYNNWELLLVDDGSTDNSTAIAQRYAQQYPEKVSYLEHKGHQNRGMSATRNLGIHNAKGDYIAFLDADDIWLPQKLEKQLEMFSSQPEADVVCGLTKFWYSWTEKPQDIHRDSMREIAPDYNTLFDSPRLLTLLLQNQARTPATCSVLIRRTLFDSTGGFEESFQGMYEDQAFFAKVYLKAPVFVTSDCWDWYRQHPNNCCSMAEQAGKYTPGHLNPAHLTFLNWLSKYLSQQGVKDTELWDALQKRLWSYKHPILYYLSRPKLLVRLIAQRTLPVTVRHWFQI</sequence>
<evidence type="ECO:0000313" key="3">
    <source>
        <dbReference type="Proteomes" id="UP000176944"/>
    </source>
</evidence>
<dbReference type="Gene3D" id="3.90.550.10">
    <property type="entry name" value="Spore Coat Polysaccharide Biosynthesis Protein SpsA, Chain A"/>
    <property type="match status" value="1"/>
</dbReference>
<dbReference type="PANTHER" id="PTHR22916:SF3">
    <property type="entry name" value="UDP-GLCNAC:BETAGAL BETA-1,3-N-ACETYLGLUCOSAMINYLTRANSFERASE-LIKE PROTEIN 1"/>
    <property type="match status" value="1"/>
</dbReference>
<dbReference type="Proteomes" id="UP000176944">
    <property type="component" value="Chromosome"/>
</dbReference>
<dbReference type="SUPFAM" id="SSF53448">
    <property type="entry name" value="Nucleotide-diphospho-sugar transferases"/>
    <property type="match status" value="1"/>
</dbReference>
<dbReference type="CDD" id="cd00761">
    <property type="entry name" value="Glyco_tranf_GTA_type"/>
    <property type="match status" value="1"/>
</dbReference>
<dbReference type="GO" id="GO:0016758">
    <property type="term" value="F:hexosyltransferase activity"/>
    <property type="evidence" value="ECO:0007669"/>
    <property type="project" value="UniProtKB-ARBA"/>
</dbReference>
<feature type="domain" description="Glycosyltransferase 2-like" evidence="1">
    <location>
        <begin position="10"/>
        <end position="181"/>
    </location>
</feature>
<dbReference type="PANTHER" id="PTHR22916">
    <property type="entry name" value="GLYCOSYLTRANSFERASE"/>
    <property type="match status" value="1"/>
</dbReference>
<evidence type="ECO:0000259" key="1">
    <source>
        <dbReference type="Pfam" id="PF00535"/>
    </source>
</evidence>
<dbReference type="AlphaFoldDB" id="A0A1D9G1D6"/>
<organism evidence="2 3">
    <name type="scientific">Moorena producens (strain JHB)</name>
    <dbReference type="NCBI Taxonomy" id="1454205"/>
    <lineage>
        <taxon>Bacteria</taxon>
        <taxon>Bacillati</taxon>
        <taxon>Cyanobacteriota</taxon>
        <taxon>Cyanophyceae</taxon>
        <taxon>Coleofasciculales</taxon>
        <taxon>Coleofasciculaceae</taxon>
        <taxon>Moorena</taxon>
    </lineage>
</organism>
<gene>
    <name evidence="2" type="ORF">BJP36_17465</name>
</gene>
<dbReference type="InterPro" id="IPR029044">
    <property type="entry name" value="Nucleotide-diphossugar_trans"/>
</dbReference>
<dbReference type="Pfam" id="PF00535">
    <property type="entry name" value="Glycos_transf_2"/>
    <property type="match status" value="1"/>
</dbReference>
<accession>A0A1D9G1D6</accession>
<proteinExistence type="predicted"/>
<dbReference type="EMBL" id="CP017708">
    <property type="protein sequence ID" value="AOY81433.1"/>
    <property type="molecule type" value="Genomic_DNA"/>
</dbReference>
<protein>
    <submittedName>
        <fullName evidence="2">Glycosyltransferase family A protein</fullName>
    </submittedName>
</protein>